<feature type="region of interest" description="Disordered" evidence="1">
    <location>
        <begin position="1"/>
        <end position="30"/>
    </location>
</feature>
<dbReference type="Proteomes" id="UP000015531">
    <property type="component" value="Unassembled WGS sequence"/>
</dbReference>
<evidence type="ECO:0000313" key="3">
    <source>
        <dbReference type="Proteomes" id="UP000015531"/>
    </source>
</evidence>
<organism evidence="2 3">
    <name type="scientific">Sphingobium lactosutens DS20</name>
    <dbReference type="NCBI Taxonomy" id="1331060"/>
    <lineage>
        <taxon>Bacteria</taxon>
        <taxon>Pseudomonadati</taxon>
        <taxon>Pseudomonadota</taxon>
        <taxon>Alphaproteobacteria</taxon>
        <taxon>Sphingomonadales</taxon>
        <taxon>Sphingomonadaceae</taxon>
        <taxon>Sphingobium</taxon>
    </lineage>
</organism>
<dbReference type="PATRIC" id="fig|1331060.3.peg.76"/>
<evidence type="ECO:0000256" key="1">
    <source>
        <dbReference type="SAM" id="MobiDB-lite"/>
    </source>
</evidence>
<name>T0I472_9SPHN</name>
<accession>T0I472</accession>
<dbReference type="EMBL" id="ATDP01000032">
    <property type="protein sequence ID" value="EQB19213.1"/>
    <property type="molecule type" value="Genomic_DNA"/>
</dbReference>
<gene>
    <name evidence="2" type="ORF">RLDS_00500</name>
</gene>
<comment type="caution">
    <text evidence="2">The sequence shown here is derived from an EMBL/GenBank/DDBJ whole genome shotgun (WGS) entry which is preliminary data.</text>
</comment>
<evidence type="ECO:0000313" key="2">
    <source>
        <dbReference type="EMBL" id="EQB19213.1"/>
    </source>
</evidence>
<dbReference type="AlphaFoldDB" id="T0I472"/>
<reference evidence="2 3" key="1">
    <citation type="journal article" date="2013" name="Genome Announc.">
        <title>Draft Genome Sequence of Sphingobium lactosutens Strain DS20T, Isolated from a Hexachlorocyclohexane Dumpsite.</title>
        <authorList>
            <person name="Kumar R."/>
            <person name="Dwivedi V."/>
            <person name="Negi V."/>
            <person name="Khurana J.P."/>
            <person name="Lal R."/>
        </authorList>
    </citation>
    <scope>NUCLEOTIDE SEQUENCE [LARGE SCALE GENOMIC DNA]</scope>
    <source>
        <strain evidence="2 3">DS20</strain>
    </source>
</reference>
<protein>
    <submittedName>
        <fullName evidence="2">Uncharacterized protein</fullName>
    </submittedName>
</protein>
<sequence>MTIAKMAAKSRGTNVPRLVPHEHNARRKGA</sequence>
<proteinExistence type="predicted"/>
<keyword evidence="3" id="KW-1185">Reference proteome</keyword>